<keyword evidence="2" id="KW-1185">Reference proteome</keyword>
<gene>
    <name evidence="1" type="primary">yfnB</name>
    <name evidence="1" type="ORF">BN1080_01642</name>
</gene>
<dbReference type="Gene3D" id="1.10.150.240">
    <property type="entry name" value="Putative phosphatase, domain 2"/>
    <property type="match status" value="1"/>
</dbReference>
<dbReference type="EMBL" id="CCXS01000001">
    <property type="protein sequence ID" value="CEG22708.1"/>
    <property type="molecule type" value="Genomic_DNA"/>
</dbReference>
<protein>
    <submittedName>
        <fullName evidence="1">Putative HAD-hydrolase YfnB</fullName>
    </submittedName>
</protein>
<dbReference type="Pfam" id="PF00702">
    <property type="entry name" value="Hydrolase"/>
    <property type="match status" value="1"/>
</dbReference>
<proteinExistence type="predicted"/>
<name>A0A098EK73_9BACL</name>
<evidence type="ECO:0000313" key="2">
    <source>
        <dbReference type="Proteomes" id="UP000043699"/>
    </source>
</evidence>
<dbReference type="Gene3D" id="3.40.50.1000">
    <property type="entry name" value="HAD superfamily/HAD-like"/>
    <property type="match status" value="1"/>
</dbReference>
<dbReference type="InterPro" id="IPR006439">
    <property type="entry name" value="HAD-SF_hydro_IA"/>
</dbReference>
<dbReference type="InterPro" id="IPR052550">
    <property type="entry name" value="Pyrimidine_5'-ntase_YjjG"/>
</dbReference>
<dbReference type="PANTHER" id="PTHR47478:SF1">
    <property type="entry name" value="PYRIMIDINE 5'-NUCLEOTIDASE YJJG"/>
    <property type="match status" value="1"/>
</dbReference>
<reference evidence="1 2" key="1">
    <citation type="submission" date="2014-09" db="EMBL/GenBank/DDBJ databases">
        <authorList>
            <person name="Urmite Genomes Urmite Genomes"/>
        </authorList>
    </citation>
    <scope>NUCLEOTIDE SEQUENCE [LARGE SCALE GENOMIC DNA]</scope>
    <source>
        <strain evidence="1 2">ES2</strain>
    </source>
</reference>
<dbReference type="PRINTS" id="PR00413">
    <property type="entry name" value="HADHALOGNASE"/>
</dbReference>
<accession>A0A098EK73</accession>
<dbReference type="NCBIfam" id="NF006976">
    <property type="entry name" value="PRK09449.1"/>
    <property type="match status" value="1"/>
</dbReference>
<dbReference type="RefSeq" id="WP_052651516.1">
    <property type="nucleotide sequence ID" value="NZ_CCXS01000001.1"/>
</dbReference>
<sequence length="232" mass="26078">MKYEVVLFDIDDTLLDFPATEKAALHNTFMDYKMPTGFADYHASYREISSVLWKDLEEGTLTLPELGVERFQRLFAHHEVAVDPQLFSQSYLTHLGNETHLIEGAVELCHSLEGCRLAIITNGFGQVQKMRLQNSPLADLFEHIIVSEETGFQKPQPGIFEYAFGKLEGAEKEKALIVGDSLSSDIRGGNNYGIATCWFNPQHKKNETGIKPTYEIHSLKEVEGIVKGLADE</sequence>
<dbReference type="NCBIfam" id="TIGR01549">
    <property type="entry name" value="HAD-SF-IA-v1"/>
    <property type="match status" value="1"/>
</dbReference>
<dbReference type="InterPro" id="IPR011951">
    <property type="entry name" value="HAD-SF_hydro_IA_YjjG/PynA"/>
</dbReference>
<dbReference type="SFLD" id="SFLDG01135">
    <property type="entry name" value="C1.5.6:_HAD__Beta-PGM__Phospha"/>
    <property type="match status" value="1"/>
</dbReference>
<dbReference type="PANTHER" id="PTHR47478">
    <property type="match status" value="1"/>
</dbReference>
<dbReference type="Proteomes" id="UP000043699">
    <property type="component" value="Unassembled WGS sequence"/>
</dbReference>
<evidence type="ECO:0000313" key="1">
    <source>
        <dbReference type="EMBL" id="CEG22708.1"/>
    </source>
</evidence>
<dbReference type="InterPro" id="IPR023198">
    <property type="entry name" value="PGP-like_dom2"/>
</dbReference>
<dbReference type="SFLD" id="SFLDS00003">
    <property type="entry name" value="Haloacid_Dehalogenase"/>
    <property type="match status" value="1"/>
</dbReference>
<organism evidence="1 2">
    <name type="scientific">Planococcus massiliensis</name>
    <dbReference type="NCBI Taxonomy" id="1499687"/>
    <lineage>
        <taxon>Bacteria</taxon>
        <taxon>Bacillati</taxon>
        <taxon>Bacillota</taxon>
        <taxon>Bacilli</taxon>
        <taxon>Bacillales</taxon>
        <taxon>Caryophanaceae</taxon>
        <taxon>Planococcus</taxon>
    </lineage>
</organism>
<dbReference type="NCBIfam" id="TIGR02254">
    <property type="entry name" value="YjjG_YfnB"/>
    <property type="match status" value="1"/>
</dbReference>
<keyword evidence="1" id="KW-0378">Hydrolase</keyword>
<dbReference type="STRING" id="1499687.BN1080_01642"/>
<dbReference type="GO" id="GO:0008253">
    <property type="term" value="F:5'-nucleotidase activity"/>
    <property type="evidence" value="ECO:0007669"/>
    <property type="project" value="InterPro"/>
</dbReference>
<dbReference type="InterPro" id="IPR036412">
    <property type="entry name" value="HAD-like_sf"/>
</dbReference>
<dbReference type="OrthoDB" id="9802350at2"/>
<dbReference type="AlphaFoldDB" id="A0A098EK73"/>
<dbReference type="CDD" id="cd04305">
    <property type="entry name" value="HAD_Neu5Ac-Pase_like"/>
    <property type="match status" value="1"/>
</dbReference>
<dbReference type="SUPFAM" id="SSF56784">
    <property type="entry name" value="HAD-like"/>
    <property type="match status" value="1"/>
</dbReference>
<dbReference type="InterPro" id="IPR023214">
    <property type="entry name" value="HAD_sf"/>
</dbReference>
<dbReference type="SFLD" id="SFLDG01129">
    <property type="entry name" value="C1.5:_HAD__Beta-PGM__Phosphata"/>
    <property type="match status" value="1"/>
</dbReference>